<gene>
    <name evidence="5" type="ORF">WG900_10930</name>
</gene>
<evidence type="ECO:0000256" key="1">
    <source>
        <dbReference type="ARBA" id="ARBA00023002"/>
    </source>
</evidence>
<dbReference type="CDD" id="cd07106">
    <property type="entry name" value="ALDH_AldA-AAD23400"/>
    <property type="match status" value="1"/>
</dbReference>
<dbReference type="SUPFAM" id="SSF53720">
    <property type="entry name" value="ALDH-like"/>
    <property type="match status" value="1"/>
</dbReference>
<keyword evidence="6" id="KW-1185">Reference proteome</keyword>
<organism evidence="5 6">
    <name type="scientific">Novosphingobium aquae</name>
    <dbReference type="NCBI Taxonomy" id="3133435"/>
    <lineage>
        <taxon>Bacteria</taxon>
        <taxon>Pseudomonadati</taxon>
        <taxon>Pseudomonadota</taxon>
        <taxon>Alphaproteobacteria</taxon>
        <taxon>Sphingomonadales</taxon>
        <taxon>Sphingomonadaceae</taxon>
        <taxon>Novosphingobium</taxon>
    </lineage>
</organism>
<dbReference type="Pfam" id="PF00171">
    <property type="entry name" value="Aldedh"/>
    <property type="match status" value="1"/>
</dbReference>
<keyword evidence="1 3" id="KW-0560">Oxidoreductase</keyword>
<dbReference type="Proteomes" id="UP001379235">
    <property type="component" value="Unassembled WGS sequence"/>
</dbReference>
<dbReference type="Gene3D" id="3.40.309.10">
    <property type="entry name" value="Aldehyde Dehydrogenase, Chain A, domain 2"/>
    <property type="match status" value="1"/>
</dbReference>
<proteinExistence type="inferred from homology"/>
<dbReference type="PANTHER" id="PTHR11699">
    <property type="entry name" value="ALDEHYDE DEHYDROGENASE-RELATED"/>
    <property type="match status" value="1"/>
</dbReference>
<protein>
    <submittedName>
        <fullName evidence="5">Aldehyde dehydrogenase family protein</fullName>
    </submittedName>
</protein>
<dbReference type="InterPro" id="IPR016161">
    <property type="entry name" value="Ald_DH/histidinol_DH"/>
</dbReference>
<sequence>MTFDDDFTLTIGGKSVSTRAYVPVLNPATEEAFAKAPAADAGTLDAAVTAARAAFPGWRDTALKERRRLLLALADAIEQNSDDFGRLFTREQGRPIKLAVREIVTGANWLRSVASQDLPIDLVEDSEARRVEVHHVPLGVVAAIVPWNFPFLLAIWKIAPALLTGNTVVLKPSPYTPLCALKLGELSRQILPPGVFNVLSGDDALGPLMSSHKGFAKISFTGSTATGKRVMAAAANDLKRITLELGGNDAAIVLADADPEVVADAMFAGAFFNTAQVCIATKRLYIHNDIYDAVRDRLHALAEQAIVGDGSRDDVTHGPVQNLAQFRRVQSLIADAESTGLTLLRGSRVPEGAGYFLPLTIVDNPPEDSAVVQEEAFGPILPLMRFTDVDEVIARANDCDYGLAGSVWSRDIARALDVAKRMDTGSIWINQNRQVAAHVPFSGFKQSGFGVENGRQGLLEFTQTKAIYIPK</sequence>
<evidence type="ECO:0000256" key="3">
    <source>
        <dbReference type="RuleBase" id="RU003345"/>
    </source>
</evidence>
<dbReference type="PROSITE" id="PS00687">
    <property type="entry name" value="ALDEHYDE_DEHYDR_GLU"/>
    <property type="match status" value="1"/>
</dbReference>
<accession>A0ABU8SAC0</accession>
<evidence type="ECO:0000259" key="4">
    <source>
        <dbReference type="Pfam" id="PF00171"/>
    </source>
</evidence>
<evidence type="ECO:0000313" key="5">
    <source>
        <dbReference type="EMBL" id="MEJ6010434.1"/>
    </source>
</evidence>
<dbReference type="InterPro" id="IPR016162">
    <property type="entry name" value="Ald_DH_N"/>
</dbReference>
<dbReference type="RefSeq" id="WP_339967079.1">
    <property type="nucleotide sequence ID" value="NZ_JBBHJY010000005.1"/>
</dbReference>
<name>A0ABU8SAC0_9SPHN</name>
<dbReference type="Gene3D" id="3.40.605.10">
    <property type="entry name" value="Aldehyde Dehydrogenase, Chain A, domain 1"/>
    <property type="match status" value="1"/>
</dbReference>
<comment type="caution">
    <text evidence="5">The sequence shown here is derived from an EMBL/GenBank/DDBJ whole genome shotgun (WGS) entry which is preliminary data.</text>
</comment>
<comment type="similarity">
    <text evidence="3">Belongs to the aldehyde dehydrogenase family.</text>
</comment>
<feature type="domain" description="Aldehyde dehydrogenase" evidence="4">
    <location>
        <begin position="21"/>
        <end position="467"/>
    </location>
</feature>
<dbReference type="InterPro" id="IPR016163">
    <property type="entry name" value="Ald_DH_C"/>
</dbReference>
<dbReference type="InterPro" id="IPR029510">
    <property type="entry name" value="Ald_DH_CS_GLU"/>
</dbReference>
<evidence type="ECO:0000313" key="6">
    <source>
        <dbReference type="Proteomes" id="UP001379235"/>
    </source>
</evidence>
<dbReference type="InterPro" id="IPR044086">
    <property type="entry name" value="LUC3-like"/>
</dbReference>
<dbReference type="InterPro" id="IPR015590">
    <property type="entry name" value="Aldehyde_DH_dom"/>
</dbReference>
<dbReference type="EMBL" id="JBBHJY010000005">
    <property type="protein sequence ID" value="MEJ6010434.1"/>
    <property type="molecule type" value="Genomic_DNA"/>
</dbReference>
<reference evidence="5 6" key="1">
    <citation type="submission" date="2024-03" db="EMBL/GenBank/DDBJ databases">
        <authorList>
            <person name="Jo J.-H."/>
        </authorList>
    </citation>
    <scope>NUCLEOTIDE SEQUENCE [LARGE SCALE GENOMIC DNA]</scope>
    <source>
        <strain evidence="5 6">AS3R-12</strain>
    </source>
</reference>
<feature type="active site" evidence="2">
    <location>
        <position position="244"/>
    </location>
</feature>
<evidence type="ECO:0000256" key="2">
    <source>
        <dbReference type="PROSITE-ProRule" id="PRU10007"/>
    </source>
</evidence>